<accession>A0A8S5T7J3</accession>
<proteinExistence type="predicted"/>
<reference evidence="1" key="1">
    <citation type="journal article" date="2021" name="Proc. Natl. Acad. Sci. U.S.A.">
        <title>A Catalog of Tens of Thousands of Viruses from Human Metagenomes Reveals Hidden Associations with Chronic Diseases.</title>
        <authorList>
            <person name="Tisza M.J."/>
            <person name="Buck C.B."/>
        </authorList>
    </citation>
    <scope>NUCLEOTIDE SEQUENCE</scope>
    <source>
        <strain evidence="1">CtgXa1</strain>
    </source>
</reference>
<evidence type="ECO:0000313" key="1">
    <source>
        <dbReference type="EMBL" id="DAF58995.1"/>
    </source>
</evidence>
<name>A0A8S5T7J3_9CAUD</name>
<protein>
    <submittedName>
        <fullName evidence="1">Uncharacterized protein</fullName>
    </submittedName>
</protein>
<sequence>MKGFPKTIATKADLLNCLAMAQATPPAFPVSELAAAIEQIEAGAYLHCPILGVDGTTVTIGYCAEAAAGQTTGNGAKITAVEHIEEDDATGTKQLTKTAVTFAKALPSDTETLLIPAPSTAAQRMGLTAAELKNIKGVVMSL</sequence>
<dbReference type="EMBL" id="BK032760">
    <property type="protein sequence ID" value="DAF58995.1"/>
    <property type="molecule type" value="Genomic_DNA"/>
</dbReference>
<organism evidence="1">
    <name type="scientific">Myoviridae sp. ctgXa1</name>
    <dbReference type="NCBI Taxonomy" id="2827700"/>
    <lineage>
        <taxon>Viruses</taxon>
        <taxon>Duplodnaviria</taxon>
        <taxon>Heunggongvirae</taxon>
        <taxon>Uroviricota</taxon>
        <taxon>Caudoviricetes</taxon>
    </lineage>
</organism>